<evidence type="ECO:0000256" key="13">
    <source>
        <dbReference type="PIRSR" id="PIRSR025648-1"/>
    </source>
</evidence>
<keyword evidence="9 12" id="KW-0560">Oxidoreductase</keyword>
<dbReference type="HOGENOM" id="CLU_055796_0_0_9"/>
<dbReference type="eggNOG" id="COG3804">
    <property type="taxonomic scope" value="Bacteria"/>
</dbReference>
<keyword evidence="6 12" id="KW-0028">Amino-acid biosynthesis</keyword>
<dbReference type="Gene3D" id="3.40.50.720">
    <property type="entry name" value="NAD(P)-binding Rossmann-like Domain"/>
    <property type="match status" value="1"/>
</dbReference>
<keyword evidence="10 12" id="KW-0457">Lysine biosynthesis</keyword>
<dbReference type="InterPro" id="IPR000683">
    <property type="entry name" value="Gfo/Idh/MocA-like_OxRdtase_N"/>
</dbReference>
<keyword evidence="8 12" id="KW-0220">Diaminopimelate biosynthesis</keyword>
<feature type="domain" description="Meso-diaminopimelate D-dehydrogenase C-terminal" evidence="15">
    <location>
        <begin position="119"/>
        <end position="173"/>
    </location>
</feature>
<feature type="binding site" evidence="13">
    <location>
        <position position="226"/>
    </location>
    <ligand>
        <name>substrate</name>
    </ligand>
</feature>
<evidence type="ECO:0000256" key="10">
    <source>
        <dbReference type="ARBA" id="ARBA00023154"/>
    </source>
</evidence>
<evidence type="ECO:0000313" key="16">
    <source>
        <dbReference type="EMBL" id="EEG32218.1"/>
    </source>
</evidence>
<dbReference type="Pfam" id="PF01408">
    <property type="entry name" value="GFO_IDH_MocA"/>
    <property type="match status" value="1"/>
</dbReference>
<dbReference type="UniPathway" id="UPA00034">
    <property type="reaction ID" value="UER00026"/>
</dbReference>
<dbReference type="AlphaFoldDB" id="C0E8K9"/>
<gene>
    <name evidence="16" type="ORF">CLOSTMETH_00154</name>
</gene>
<feature type="binding site" evidence="13">
    <location>
        <begin position="66"/>
        <end position="69"/>
    </location>
    <ligand>
        <name>NADP(+)</name>
        <dbReference type="ChEBI" id="CHEBI:58349"/>
    </ligand>
</feature>
<comment type="similarity">
    <text evidence="2 12">Belongs to the diaminopimelate dehydrogenase family.</text>
</comment>
<dbReference type="GO" id="GO:0047850">
    <property type="term" value="F:diaminopimelate dehydrogenase activity"/>
    <property type="evidence" value="ECO:0007669"/>
    <property type="project" value="UniProtKB-UniRule"/>
</dbReference>
<name>C0E8K9_9FIRM</name>
<evidence type="ECO:0000256" key="5">
    <source>
        <dbReference type="ARBA" id="ARBA00021654"/>
    </source>
</evidence>
<comment type="subunit">
    <text evidence="3 12">Homodimer.</text>
</comment>
<dbReference type="PANTHER" id="PTHR31873">
    <property type="entry name" value="L-ASPARTATE DEHYDROGENASE-RELATED"/>
    <property type="match status" value="1"/>
</dbReference>
<evidence type="ECO:0000256" key="2">
    <source>
        <dbReference type="ARBA" id="ARBA00007442"/>
    </source>
</evidence>
<proteinExistence type="inferred from homology"/>
<dbReference type="GO" id="GO:0019877">
    <property type="term" value="P:diaminopimelate biosynthetic process"/>
    <property type="evidence" value="ECO:0007669"/>
    <property type="project" value="UniProtKB-UniRule"/>
</dbReference>
<feature type="binding site" evidence="13">
    <location>
        <position position="170"/>
    </location>
    <ligand>
        <name>substrate</name>
    </ligand>
</feature>
<evidence type="ECO:0000256" key="3">
    <source>
        <dbReference type="ARBA" id="ARBA00011738"/>
    </source>
</evidence>
<dbReference type="SUPFAM" id="SSF51735">
    <property type="entry name" value="NAD(P)-binding Rossmann-fold domains"/>
    <property type="match status" value="1"/>
</dbReference>
<evidence type="ECO:0000256" key="8">
    <source>
        <dbReference type="ARBA" id="ARBA00022915"/>
    </source>
</evidence>
<dbReference type="EMBL" id="ACEC01000007">
    <property type="protein sequence ID" value="EEG32218.1"/>
    <property type="molecule type" value="Genomic_DNA"/>
</dbReference>
<feature type="binding site" evidence="13">
    <location>
        <begin position="118"/>
        <end position="122"/>
    </location>
    <ligand>
        <name>NADP(+)</name>
        <dbReference type="ChEBI" id="CHEBI:58349"/>
    </ligand>
</feature>
<feature type="binding site" evidence="13">
    <location>
        <position position="252"/>
    </location>
    <ligand>
        <name>substrate</name>
    </ligand>
</feature>
<dbReference type="STRING" id="537013.CLOSTMETH_00154"/>
<feature type="binding site" evidence="13">
    <location>
        <position position="180"/>
    </location>
    <ligand>
        <name>substrate</name>
    </ligand>
</feature>
<dbReference type="InterPro" id="IPR010190">
    <property type="entry name" value="Diaminopimelate_DH_Ddh"/>
</dbReference>
<dbReference type="NCBIfam" id="TIGR01921">
    <property type="entry name" value="DAP-DH"/>
    <property type="match status" value="1"/>
</dbReference>
<evidence type="ECO:0000256" key="11">
    <source>
        <dbReference type="ARBA" id="ARBA00052023"/>
    </source>
</evidence>
<comment type="caution">
    <text evidence="16">The sequence shown here is derived from an EMBL/GenBank/DDBJ whole genome shotgun (WGS) entry which is preliminary data.</text>
</comment>
<evidence type="ECO:0000256" key="7">
    <source>
        <dbReference type="ARBA" id="ARBA00022857"/>
    </source>
</evidence>
<comment type="catalytic activity">
    <reaction evidence="11 12">
        <text>meso-2,6-diaminopimelate + NADP(+) + H2O = (S)-2-amino-6-oxoheptanedioate + NH4(+) + NADPH + H(+)</text>
        <dbReference type="Rhea" id="RHEA:13561"/>
        <dbReference type="ChEBI" id="CHEBI:15377"/>
        <dbReference type="ChEBI" id="CHEBI:15378"/>
        <dbReference type="ChEBI" id="CHEBI:28938"/>
        <dbReference type="ChEBI" id="CHEBI:57783"/>
        <dbReference type="ChEBI" id="CHEBI:57791"/>
        <dbReference type="ChEBI" id="CHEBI:58349"/>
        <dbReference type="ChEBI" id="CHEBI:58556"/>
        <dbReference type="EC" id="1.4.1.16"/>
    </reaction>
</comment>
<protein>
    <recommendedName>
        <fullName evidence="5 12">Meso-diaminopimelate D-dehydrogenase</fullName>
        <shortName evidence="12">DAPDH</shortName>
        <shortName evidence="12">Meso-DAP dehydrogenase</shortName>
        <ecNumber evidence="4 12">1.4.1.16</ecNumber>
    </recommendedName>
</protein>
<dbReference type="Gene3D" id="3.30.360.10">
    <property type="entry name" value="Dihydrodipicolinate Reductase, domain 2"/>
    <property type="match status" value="1"/>
</dbReference>
<evidence type="ECO:0000256" key="6">
    <source>
        <dbReference type="ARBA" id="ARBA00022605"/>
    </source>
</evidence>
<keyword evidence="7 12" id="KW-0521">NADP</keyword>
<comment type="pathway">
    <text evidence="1 12">Amino-acid biosynthesis; L-lysine biosynthesis via DAP pathway; DL-2,6-diaminopimelate from (S)-tetrahydrodipicolinate: step 1/1.</text>
</comment>
<dbReference type="PIRSF" id="PIRSF025648">
    <property type="entry name" value="DDH"/>
    <property type="match status" value="1"/>
</dbReference>
<sequence length="298" mass="32031">MIKIAVVGTGNVGRFAITNALAEEDVELVGVITRKKHDLGIAGTENIQIAEDITALDVKPDVAVLCIPTRAVPETAEKCLNAGISTVDCFDIHGKIVDLRAQLDKAAKANGRVAVTASGWDPGSDSIVRTLMQAAAPKGLTYTNFGPGMSMGHSVAAKSKPAVRDALSMTIPLGTGVHRRMVYIEVEQGSTYEEAKEQILADDYFCHDETHVIAVDDINQLKDMGHGVHMIRKGVSGGTHNQILEFNMTINNPALTAQMMIASARAATRQNPGCYTLIEIPVVDYVQGEREDLVRKLV</sequence>
<keyword evidence="17" id="KW-1185">Reference proteome</keyword>
<reference evidence="16 17" key="2">
    <citation type="submission" date="2009-02" db="EMBL/GenBank/DDBJ databases">
        <title>Draft genome sequence of Clostridium methylpentosum (DSM 5476).</title>
        <authorList>
            <person name="Sudarsanam P."/>
            <person name="Ley R."/>
            <person name="Guruge J."/>
            <person name="Turnbaugh P.J."/>
            <person name="Mahowald M."/>
            <person name="Liep D."/>
            <person name="Gordon J."/>
        </authorList>
    </citation>
    <scope>NUCLEOTIDE SEQUENCE [LARGE SCALE GENOMIC DNA]</scope>
    <source>
        <strain evidence="16 17">DSM 5476</strain>
    </source>
</reference>
<comment type="function">
    <text evidence="12">Catalyzes the reversible NADPH-dependent reductive amination of L-2-amino-6-oxopimelate, the acyclic form of L-tetrahydrodipicolinate, to generate the meso compound, D,L-2,6-diaminopimelate.</text>
</comment>
<dbReference type="Pfam" id="PF16654">
    <property type="entry name" value="DAPDH_C"/>
    <property type="match status" value="1"/>
</dbReference>
<evidence type="ECO:0000256" key="4">
    <source>
        <dbReference type="ARBA" id="ARBA00012080"/>
    </source>
</evidence>
<feature type="domain" description="Gfo/Idh/MocA-like oxidoreductase N-terminal" evidence="14">
    <location>
        <begin position="2"/>
        <end position="85"/>
    </location>
</feature>
<evidence type="ECO:0000256" key="9">
    <source>
        <dbReference type="ARBA" id="ARBA00023002"/>
    </source>
</evidence>
<dbReference type="CDD" id="cd02270">
    <property type="entry name" value="meso-DAPDH_N"/>
    <property type="match status" value="1"/>
</dbReference>
<dbReference type="Proteomes" id="UP000003340">
    <property type="component" value="Unassembled WGS sequence"/>
</dbReference>
<keyword evidence="13" id="KW-0547">Nucleotide-binding</keyword>
<dbReference type="GO" id="GO:0000166">
    <property type="term" value="F:nucleotide binding"/>
    <property type="evidence" value="ECO:0007669"/>
    <property type="project" value="UniProtKB-KW"/>
</dbReference>
<evidence type="ECO:0000313" key="17">
    <source>
        <dbReference type="Proteomes" id="UP000003340"/>
    </source>
</evidence>
<accession>C0E8K9</accession>
<dbReference type="InterPro" id="IPR036291">
    <property type="entry name" value="NAD(P)-bd_dom_sf"/>
</dbReference>
<evidence type="ECO:0000256" key="12">
    <source>
        <dbReference type="PIRNR" id="PIRNR025648"/>
    </source>
</evidence>
<organism evidence="16 17">
    <name type="scientific">[Clostridium] methylpentosum DSM 5476</name>
    <dbReference type="NCBI Taxonomy" id="537013"/>
    <lineage>
        <taxon>Bacteria</taxon>
        <taxon>Bacillati</taxon>
        <taxon>Bacillota</taxon>
        <taxon>Clostridia</taxon>
        <taxon>Eubacteriales</taxon>
        <taxon>Oscillospiraceae</taxon>
        <taxon>Oscillospiraceae incertae sedis</taxon>
    </lineage>
</organism>
<dbReference type="SUPFAM" id="SSF55347">
    <property type="entry name" value="Glyceraldehyde-3-phosphate dehydrogenase-like, C-terminal domain"/>
    <property type="match status" value="1"/>
</dbReference>
<evidence type="ECO:0000259" key="14">
    <source>
        <dbReference type="Pfam" id="PF01408"/>
    </source>
</evidence>
<dbReference type="EC" id="1.4.1.16" evidence="4 12"/>
<dbReference type="GO" id="GO:0009089">
    <property type="term" value="P:lysine biosynthetic process via diaminopimelate"/>
    <property type="evidence" value="ECO:0007669"/>
    <property type="project" value="UniProtKB-UniRule"/>
</dbReference>
<feature type="binding site" evidence="13">
    <location>
        <begin position="33"/>
        <end position="35"/>
    </location>
    <ligand>
        <name>NADP(+)</name>
        <dbReference type="ChEBI" id="CHEBI:58349"/>
    </ligand>
</feature>
<dbReference type="PANTHER" id="PTHR31873:SF6">
    <property type="entry name" value="ASPARTATE DEHYDROGENASE DOMAIN-CONTAINING PROTEIN"/>
    <property type="match status" value="1"/>
</dbReference>
<dbReference type="InterPro" id="IPR032094">
    <property type="entry name" value="Meso-DAP_DH_C"/>
</dbReference>
<reference evidence="16 17" key="1">
    <citation type="submission" date="2009-01" db="EMBL/GenBank/DDBJ databases">
        <authorList>
            <person name="Fulton L."/>
            <person name="Clifton S."/>
            <person name="Fulton B."/>
            <person name="Xu J."/>
            <person name="Minx P."/>
            <person name="Pepin K.H."/>
            <person name="Johnson M."/>
            <person name="Bhonagiri V."/>
            <person name="Nash W.E."/>
            <person name="Mardis E.R."/>
            <person name="Wilson R.K."/>
        </authorList>
    </citation>
    <scope>NUCLEOTIDE SEQUENCE [LARGE SCALE GENOMIC DNA]</scope>
    <source>
        <strain evidence="16 17">DSM 5476</strain>
    </source>
</reference>
<evidence type="ECO:0000256" key="1">
    <source>
        <dbReference type="ARBA" id="ARBA00004896"/>
    </source>
</evidence>
<evidence type="ECO:0000259" key="15">
    <source>
        <dbReference type="Pfam" id="PF16654"/>
    </source>
</evidence>